<dbReference type="Gene3D" id="1.10.3300.10">
    <property type="entry name" value="Jann2411-like domain"/>
    <property type="match status" value="1"/>
</dbReference>
<dbReference type="EMBL" id="JAMTCG010000003">
    <property type="protein sequence ID" value="MCP2160661.1"/>
    <property type="molecule type" value="Genomic_DNA"/>
</dbReference>
<dbReference type="PANTHER" id="PTHR35525">
    <property type="entry name" value="BLL6575 PROTEIN"/>
    <property type="match status" value="1"/>
</dbReference>
<evidence type="ECO:0000313" key="3">
    <source>
        <dbReference type="Proteomes" id="UP001205740"/>
    </source>
</evidence>
<organism evidence="2 3">
    <name type="scientific">Williamsia serinedens</name>
    <dbReference type="NCBI Taxonomy" id="391736"/>
    <lineage>
        <taxon>Bacteria</taxon>
        <taxon>Bacillati</taxon>
        <taxon>Actinomycetota</taxon>
        <taxon>Actinomycetes</taxon>
        <taxon>Mycobacteriales</taxon>
        <taxon>Nocardiaceae</taxon>
        <taxon>Williamsia</taxon>
    </lineage>
</organism>
<feature type="domain" description="Zinc finger CGNR" evidence="1">
    <location>
        <begin position="133"/>
        <end position="175"/>
    </location>
</feature>
<gene>
    <name evidence="2" type="ORF">LX12_001848</name>
</gene>
<accession>A0ABT1H0D2</accession>
<comment type="caution">
    <text evidence="2">The sequence shown here is derived from an EMBL/GenBank/DDBJ whole genome shotgun (WGS) entry which is preliminary data.</text>
</comment>
<evidence type="ECO:0000313" key="2">
    <source>
        <dbReference type="EMBL" id="MCP2160661.1"/>
    </source>
</evidence>
<dbReference type="InterPro" id="IPR023286">
    <property type="entry name" value="ABATE_dom_sf"/>
</dbReference>
<evidence type="ECO:0000259" key="1">
    <source>
        <dbReference type="Pfam" id="PF11706"/>
    </source>
</evidence>
<dbReference type="Pfam" id="PF11706">
    <property type="entry name" value="zf-CGNR"/>
    <property type="match status" value="1"/>
</dbReference>
<dbReference type="PANTHER" id="PTHR35525:SF3">
    <property type="entry name" value="BLL6575 PROTEIN"/>
    <property type="match status" value="1"/>
</dbReference>
<name>A0ABT1H0D2_9NOCA</name>
<dbReference type="Pfam" id="PF07336">
    <property type="entry name" value="ABATE"/>
    <property type="match status" value="1"/>
</dbReference>
<dbReference type="SUPFAM" id="SSF160904">
    <property type="entry name" value="Jann2411-like"/>
    <property type="match status" value="1"/>
</dbReference>
<keyword evidence="3" id="KW-1185">Reference proteome</keyword>
<reference evidence="2 3" key="1">
    <citation type="submission" date="2022-06" db="EMBL/GenBank/DDBJ databases">
        <title>Genomic Encyclopedia of Archaeal and Bacterial Type Strains, Phase II (KMG-II): from individual species to whole genera.</title>
        <authorList>
            <person name="Goeker M."/>
        </authorList>
    </citation>
    <scope>NUCLEOTIDE SEQUENCE [LARGE SCALE GENOMIC DNA]</scope>
    <source>
        <strain evidence="2 3">DSM 45037</strain>
    </source>
</reference>
<sequence>MVFTDDTELSLQAAVALANTAVDPDTLTTVDDLAEFVTEQGFTGRIDGDLAELDEVRAVRPRLRALFTASTGDAVGLVNDILAEYRATPRLVRHDDQDWHIHAVDDDAPLVTRMLVEAAMAMVDVIRADEMSRFSVCADNSCEALVIDLSRNRSRRYCSTTCGNRNAVAAYRSRQRGDGTASDR</sequence>
<dbReference type="InterPro" id="IPR021005">
    <property type="entry name" value="Znf_CGNR"/>
</dbReference>
<proteinExistence type="predicted"/>
<protein>
    <submittedName>
        <fullName evidence="2">Conserved protein containing a Zn-ribbon-like motif, possibly RNA-binding</fullName>
    </submittedName>
</protein>
<dbReference type="RefSeq" id="WP_253654235.1">
    <property type="nucleotide sequence ID" value="NZ_BAAAOE010000003.1"/>
</dbReference>
<dbReference type="InterPro" id="IPR010852">
    <property type="entry name" value="ABATE"/>
</dbReference>
<dbReference type="Proteomes" id="UP001205740">
    <property type="component" value="Unassembled WGS sequence"/>
</dbReference>